<protein>
    <submittedName>
        <fullName evidence="1">Uncharacterized protein</fullName>
    </submittedName>
</protein>
<name>A0ABX8JSB1_9BACT</name>
<evidence type="ECO:0000313" key="2">
    <source>
        <dbReference type="Proteomes" id="UP000683493"/>
    </source>
</evidence>
<dbReference type="EMBL" id="CP076724">
    <property type="protein sequence ID" value="QWV98295.1"/>
    <property type="molecule type" value="Genomic_DNA"/>
</dbReference>
<sequence length="136" mass="15633">MAYHRILRNYRTIGPTKFHGLNQRFKNSLLDINKIPAWFWAAYPKLREEYLEASDKYAVIYHESMLGGKLAIAERERLQEELVGYLDEIASLLEMAAVRNPELLILSGFDLAKERRSRSRAKKAAAAHDDQDSVPA</sequence>
<keyword evidence="2" id="KW-1185">Reference proteome</keyword>
<reference evidence="1 2" key="1">
    <citation type="submission" date="2021-06" db="EMBL/GenBank/DDBJ databases">
        <title>Gemonas diversity in paddy soil.</title>
        <authorList>
            <person name="Liu G."/>
        </authorList>
    </citation>
    <scope>NUCLEOTIDE SEQUENCE [LARGE SCALE GENOMIC DNA]</scope>
    <source>
        <strain evidence="1 2">RG29</strain>
    </source>
</reference>
<accession>A0ABX8JSB1</accession>
<proteinExistence type="predicted"/>
<evidence type="ECO:0000313" key="1">
    <source>
        <dbReference type="EMBL" id="QWV98295.1"/>
    </source>
</evidence>
<dbReference type="Proteomes" id="UP000683493">
    <property type="component" value="Chromosome"/>
</dbReference>
<gene>
    <name evidence="1" type="ORF">KP005_03130</name>
</gene>
<organism evidence="1 2">
    <name type="scientific">Geomonas diazotrophica</name>
    <dbReference type="NCBI Taxonomy" id="2843197"/>
    <lineage>
        <taxon>Bacteria</taxon>
        <taxon>Pseudomonadati</taxon>
        <taxon>Thermodesulfobacteriota</taxon>
        <taxon>Desulfuromonadia</taxon>
        <taxon>Geobacterales</taxon>
        <taxon>Geobacteraceae</taxon>
        <taxon>Geomonas</taxon>
    </lineage>
</organism>